<reference evidence="9 10" key="1">
    <citation type="submission" date="2017-03" db="EMBL/GenBank/DDBJ databases">
        <authorList>
            <person name="Afonso C.L."/>
            <person name="Miller P.J."/>
            <person name="Scott M.A."/>
            <person name="Spackman E."/>
            <person name="Goraichik I."/>
            <person name="Dimitrov K.M."/>
            <person name="Suarez D.L."/>
            <person name="Swayne D.E."/>
        </authorList>
    </citation>
    <scope>NUCLEOTIDE SEQUENCE [LARGE SCALE GENOMIC DNA]</scope>
    <source>
        <strain evidence="9 10">CECT 7066</strain>
    </source>
</reference>
<dbReference type="PANTHER" id="PTHR43066:SF26">
    <property type="entry name" value="RHOMBOID PROTEASE GLPG"/>
    <property type="match status" value="1"/>
</dbReference>
<keyword evidence="6 7" id="KW-0472">Membrane</keyword>
<dbReference type="GO" id="GO:0016020">
    <property type="term" value="C:membrane"/>
    <property type="evidence" value="ECO:0007669"/>
    <property type="project" value="UniProtKB-SubCell"/>
</dbReference>
<keyword evidence="3" id="KW-0997">Cell inner membrane</keyword>
<feature type="transmembrane region" description="Helical" evidence="7">
    <location>
        <begin position="183"/>
        <end position="204"/>
    </location>
</feature>
<name>A0A1Y5RJ80_9RHOB</name>
<comment type="subcellular location">
    <subcellularLocation>
        <location evidence="1">Membrane</location>
        <topology evidence="1">Multi-pass membrane protein</topology>
    </subcellularLocation>
</comment>
<keyword evidence="2" id="KW-1003">Cell membrane</keyword>
<dbReference type="AlphaFoldDB" id="A0A1Y5RJ80"/>
<dbReference type="RefSeq" id="WP_085852620.1">
    <property type="nucleotide sequence ID" value="NZ_FOPF01000001.1"/>
</dbReference>
<dbReference type="InterPro" id="IPR035952">
    <property type="entry name" value="Rhomboid-like_sf"/>
</dbReference>
<sequence>MFPIRDHNPSRRTPFVVYALLVANVVLYFASVPYLNDPPFLMDWAVIPALSYPQTYLTSQFLHGGLLHLGGNMLFLWIFGDNLEDRMGHLQFLGFYLACGVAAGLGQTLADPSSIVPMIGASGAIAGVMGGYLLLFPRARVDVLLVFIILFKIVPIPAWIVLGVWFAIQVVSGAAMPADMGGVAYWAHAGGFIAGLALTVPVFLRLGGRVFWNRHHGLPPYPEAHYQWRRSPVPRAGHRR</sequence>
<evidence type="ECO:0000256" key="1">
    <source>
        <dbReference type="ARBA" id="ARBA00004141"/>
    </source>
</evidence>
<dbReference type="InterPro" id="IPR022764">
    <property type="entry name" value="Peptidase_S54_rhomboid_dom"/>
</dbReference>
<dbReference type="Proteomes" id="UP000193870">
    <property type="component" value="Unassembled WGS sequence"/>
</dbReference>
<keyword evidence="10" id="KW-1185">Reference proteome</keyword>
<keyword evidence="4 7" id="KW-0812">Transmembrane</keyword>
<evidence type="ECO:0000256" key="6">
    <source>
        <dbReference type="ARBA" id="ARBA00023136"/>
    </source>
</evidence>
<dbReference type="PANTHER" id="PTHR43066">
    <property type="entry name" value="RHOMBOID-RELATED PROTEIN"/>
    <property type="match status" value="1"/>
</dbReference>
<evidence type="ECO:0000313" key="9">
    <source>
        <dbReference type="EMBL" id="SLN18619.1"/>
    </source>
</evidence>
<dbReference type="SUPFAM" id="SSF144091">
    <property type="entry name" value="Rhomboid-like"/>
    <property type="match status" value="1"/>
</dbReference>
<protein>
    <submittedName>
        <fullName evidence="9">Rhomboid family protein</fullName>
    </submittedName>
</protein>
<feature type="transmembrane region" description="Helical" evidence="7">
    <location>
        <begin position="143"/>
        <end position="168"/>
    </location>
</feature>
<evidence type="ECO:0000259" key="8">
    <source>
        <dbReference type="Pfam" id="PF01694"/>
    </source>
</evidence>
<feature type="transmembrane region" description="Helical" evidence="7">
    <location>
        <begin position="61"/>
        <end position="80"/>
    </location>
</feature>
<dbReference type="Pfam" id="PF01694">
    <property type="entry name" value="Rhomboid"/>
    <property type="match status" value="1"/>
</dbReference>
<dbReference type="GO" id="GO:0004252">
    <property type="term" value="F:serine-type endopeptidase activity"/>
    <property type="evidence" value="ECO:0007669"/>
    <property type="project" value="InterPro"/>
</dbReference>
<keyword evidence="5 7" id="KW-1133">Transmembrane helix</keyword>
<evidence type="ECO:0000313" key="10">
    <source>
        <dbReference type="Proteomes" id="UP000193870"/>
    </source>
</evidence>
<evidence type="ECO:0000256" key="2">
    <source>
        <dbReference type="ARBA" id="ARBA00022475"/>
    </source>
</evidence>
<dbReference type="STRING" id="315423.SAMN04488020_101609"/>
<accession>A0A1Y5RJ80</accession>
<evidence type="ECO:0000256" key="3">
    <source>
        <dbReference type="ARBA" id="ARBA00022519"/>
    </source>
</evidence>
<dbReference type="OrthoDB" id="9813074at2"/>
<evidence type="ECO:0000256" key="7">
    <source>
        <dbReference type="SAM" id="Phobius"/>
    </source>
</evidence>
<dbReference type="EMBL" id="FWFV01000001">
    <property type="protein sequence ID" value="SLN18619.1"/>
    <property type="molecule type" value="Genomic_DNA"/>
</dbReference>
<feature type="transmembrane region" description="Helical" evidence="7">
    <location>
        <begin position="115"/>
        <end position="136"/>
    </location>
</feature>
<evidence type="ECO:0000256" key="5">
    <source>
        <dbReference type="ARBA" id="ARBA00022989"/>
    </source>
</evidence>
<gene>
    <name evidence="9" type="ORF">PAM7066_00610</name>
</gene>
<feature type="domain" description="Peptidase S54 rhomboid" evidence="8">
    <location>
        <begin position="56"/>
        <end position="203"/>
    </location>
</feature>
<evidence type="ECO:0000256" key="4">
    <source>
        <dbReference type="ARBA" id="ARBA00022692"/>
    </source>
</evidence>
<proteinExistence type="predicted"/>
<feature type="transmembrane region" description="Helical" evidence="7">
    <location>
        <begin position="92"/>
        <end position="109"/>
    </location>
</feature>
<organism evidence="9 10">
    <name type="scientific">Palleronia marisminoris</name>
    <dbReference type="NCBI Taxonomy" id="315423"/>
    <lineage>
        <taxon>Bacteria</taxon>
        <taxon>Pseudomonadati</taxon>
        <taxon>Pseudomonadota</taxon>
        <taxon>Alphaproteobacteria</taxon>
        <taxon>Rhodobacterales</taxon>
        <taxon>Roseobacteraceae</taxon>
        <taxon>Palleronia</taxon>
    </lineage>
</organism>
<dbReference type="Gene3D" id="1.20.1540.10">
    <property type="entry name" value="Rhomboid-like"/>
    <property type="match status" value="1"/>
</dbReference>
<feature type="transmembrane region" description="Helical" evidence="7">
    <location>
        <begin position="15"/>
        <end position="35"/>
    </location>
</feature>